<proteinExistence type="predicted"/>
<feature type="domain" description="DOMON" evidence="3">
    <location>
        <begin position="1"/>
        <end position="28"/>
    </location>
</feature>
<protein>
    <recommendedName>
        <fullName evidence="3">DOMON domain-containing protein</fullName>
    </recommendedName>
</protein>
<evidence type="ECO:0000313" key="5">
    <source>
        <dbReference type="Proteomes" id="UP000634136"/>
    </source>
</evidence>
<dbReference type="Proteomes" id="UP000634136">
    <property type="component" value="Unassembled WGS sequence"/>
</dbReference>
<feature type="region of interest" description="Disordered" evidence="2">
    <location>
        <begin position="1"/>
        <end position="28"/>
    </location>
</feature>
<dbReference type="InterPro" id="IPR005018">
    <property type="entry name" value="DOMON_domain"/>
</dbReference>
<dbReference type="EMBL" id="JAAIUW010000003">
    <property type="protein sequence ID" value="KAF7839467.1"/>
    <property type="molecule type" value="Genomic_DNA"/>
</dbReference>
<dbReference type="PROSITE" id="PS50836">
    <property type="entry name" value="DOMON"/>
    <property type="match status" value="1"/>
</dbReference>
<keyword evidence="5" id="KW-1185">Reference proteome</keyword>
<accession>A0A834X7E1</accession>
<evidence type="ECO:0000256" key="2">
    <source>
        <dbReference type="SAM" id="MobiDB-lite"/>
    </source>
</evidence>
<sequence>MAFYAQPPQGRWRTLGFSREKKMKNDGM</sequence>
<gene>
    <name evidence="4" type="ORF">G2W53_007949</name>
</gene>
<comment type="caution">
    <text evidence="4">The sequence shown here is derived from an EMBL/GenBank/DDBJ whole genome shotgun (WGS) entry which is preliminary data.</text>
</comment>
<feature type="compositionally biased region" description="Basic and acidic residues" evidence="2">
    <location>
        <begin position="18"/>
        <end position="28"/>
    </location>
</feature>
<keyword evidence="1" id="KW-0813">Transport</keyword>
<evidence type="ECO:0000259" key="3">
    <source>
        <dbReference type="PROSITE" id="PS50836"/>
    </source>
</evidence>
<dbReference type="AlphaFoldDB" id="A0A834X7E1"/>
<organism evidence="4 5">
    <name type="scientific">Senna tora</name>
    <dbReference type="NCBI Taxonomy" id="362788"/>
    <lineage>
        <taxon>Eukaryota</taxon>
        <taxon>Viridiplantae</taxon>
        <taxon>Streptophyta</taxon>
        <taxon>Embryophyta</taxon>
        <taxon>Tracheophyta</taxon>
        <taxon>Spermatophyta</taxon>
        <taxon>Magnoliopsida</taxon>
        <taxon>eudicotyledons</taxon>
        <taxon>Gunneridae</taxon>
        <taxon>Pentapetalae</taxon>
        <taxon>rosids</taxon>
        <taxon>fabids</taxon>
        <taxon>Fabales</taxon>
        <taxon>Fabaceae</taxon>
        <taxon>Caesalpinioideae</taxon>
        <taxon>Cassia clade</taxon>
        <taxon>Senna</taxon>
    </lineage>
</organism>
<name>A0A834X7E1_9FABA</name>
<evidence type="ECO:0000256" key="1">
    <source>
        <dbReference type="ARBA" id="ARBA00022982"/>
    </source>
</evidence>
<reference evidence="4" key="1">
    <citation type="submission" date="2020-09" db="EMBL/GenBank/DDBJ databases">
        <title>Genome-Enabled Discovery of Anthraquinone Biosynthesis in Senna tora.</title>
        <authorList>
            <person name="Kang S.-H."/>
            <person name="Pandey R.P."/>
            <person name="Lee C.-M."/>
            <person name="Sim J.-S."/>
            <person name="Jeong J.-T."/>
            <person name="Choi B.-S."/>
            <person name="Jung M."/>
            <person name="Ginzburg D."/>
            <person name="Zhao K."/>
            <person name="Won S.Y."/>
            <person name="Oh T.-J."/>
            <person name="Yu Y."/>
            <person name="Kim N.-H."/>
            <person name="Lee O.R."/>
            <person name="Lee T.-H."/>
            <person name="Bashyal P."/>
            <person name="Kim T.-S."/>
            <person name="Lee W.-H."/>
            <person name="Kawkins C."/>
            <person name="Kim C.-K."/>
            <person name="Kim J.S."/>
            <person name="Ahn B.O."/>
            <person name="Rhee S.Y."/>
            <person name="Sohng J.K."/>
        </authorList>
    </citation>
    <scope>NUCLEOTIDE SEQUENCE</scope>
    <source>
        <tissue evidence="4">Leaf</tissue>
    </source>
</reference>
<keyword evidence="1" id="KW-0249">Electron transport</keyword>
<evidence type="ECO:0000313" key="4">
    <source>
        <dbReference type="EMBL" id="KAF7839467.1"/>
    </source>
</evidence>